<sequence length="264" mass="28652">MCSVILLRRPDATWPLILGANRDEMAGRPWKAPARHWPDRPNVVAGLDELAGGSWLGLNDEGVVAAVLNRMGTLGPEAGKRSRGELVLDALDFADAAEAAMAMAQLDTRAYRPFNLLIADNRDARLLVHRGPSPRNRPEMIEIPAGVHMVTASDLDDVTEDPRQAQYLPLFQHAAPPDPERGEAGNLWGGWPELLASRIWDDGERGERGAMNFLLPSGFGTVSSALIALPAVERPDLDPVWHFAAGRPHEAPWQPVSLGPVSLG</sequence>
<organism evidence="1 2">
    <name type="scientific">Azospirillum brasilense</name>
    <dbReference type="NCBI Taxonomy" id="192"/>
    <lineage>
        <taxon>Bacteria</taxon>
        <taxon>Pseudomonadati</taxon>
        <taxon>Pseudomonadota</taxon>
        <taxon>Alphaproteobacteria</taxon>
        <taxon>Rhodospirillales</taxon>
        <taxon>Azospirillaceae</taxon>
        <taxon>Azospirillum</taxon>
    </lineage>
</organism>
<protein>
    <recommendedName>
        <fullName evidence="3">Transport and Golgi organization protein 2</fullName>
    </recommendedName>
</protein>
<dbReference type="InterPro" id="IPR008551">
    <property type="entry name" value="TANGO2"/>
</dbReference>
<gene>
    <name evidence="1" type="ORF">D3867_00800</name>
</gene>
<accession>A0A4D8PTN5</accession>
<evidence type="ECO:0000313" key="1">
    <source>
        <dbReference type="EMBL" id="QCO00731.1"/>
    </source>
</evidence>
<evidence type="ECO:0008006" key="3">
    <source>
        <dbReference type="Google" id="ProtNLM"/>
    </source>
</evidence>
<proteinExistence type="predicted"/>
<evidence type="ECO:0000313" key="2">
    <source>
        <dbReference type="Proteomes" id="UP000298596"/>
    </source>
</evidence>
<name>A0A4D8PTN5_AZOBR</name>
<dbReference type="Pfam" id="PF05742">
    <property type="entry name" value="TANGO2"/>
    <property type="match status" value="1"/>
</dbReference>
<dbReference type="Proteomes" id="UP000298596">
    <property type="component" value="Chromosome"/>
</dbReference>
<reference evidence="1 2" key="1">
    <citation type="submission" date="2018-09" db="EMBL/GenBank/DDBJ databases">
        <title>Whole genome based analysis of evolution and adaptive divergence in Indian and Brazilian strains of Azospirillum brasilense.</title>
        <authorList>
            <person name="Singh C."/>
            <person name="Tripathi A.K."/>
        </authorList>
    </citation>
    <scope>NUCLEOTIDE SEQUENCE [LARGE SCALE GENOMIC DNA]</scope>
    <source>
        <strain evidence="1 2">MTCC4036</strain>
    </source>
</reference>
<dbReference type="PANTHER" id="PTHR17985">
    <property type="entry name" value="SER/THR-RICH PROTEIN T10 IN DGCR REGION"/>
    <property type="match status" value="1"/>
</dbReference>
<dbReference type="AlphaFoldDB" id="A0A4D8PTN5"/>
<dbReference type="PANTHER" id="PTHR17985:SF8">
    <property type="entry name" value="TRANSPORT AND GOLGI ORGANIZATION PROTEIN 2 HOMOLOG"/>
    <property type="match status" value="1"/>
</dbReference>
<dbReference type="EMBL" id="CP032330">
    <property type="protein sequence ID" value="QCO00731.1"/>
    <property type="molecule type" value="Genomic_DNA"/>
</dbReference>
<dbReference type="Gene3D" id="3.60.60.10">
    <property type="entry name" value="Penicillin V Acylase, Chain A"/>
    <property type="match status" value="1"/>
</dbReference>